<evidence type="ECO:0000313" key="2">
    <source>
        <dbReference type="Proteomes" id="UP000015354"/>
    </source>
</evidence>
<comment type="caution">
    <text evidence="1">The sequence shown here is derived from an EMBL/GenBank/DDBJ whole genome shotgun (WGS) entry which is preliminary data.</text>
</comment>
<name>S9WDF3_9TRYP</name>
<dbReference type="PANTHER" id="PTHR12069">
    <property type="entry name" value="DNA-DIRECTED RNA POLYMERASES III 80 KDA POLYPEPTIDE RNA POLYMERASE III SUBUNIT 5"/>
    <property type="match status" value="1"/>
</dbReference>
<proteinExistence type="predicted"/>
<dbReference type="EMBL" id="ATMH01000161">
    <property type="protein sequence ID" value="EPY37136.1"/>
    <property type="molecule type" value="Genomic_DNA"/>
</dbReference>
<dbReference type="Proteomes" id="UP000015354">
    <property type="component" value="Unassembled WGS sequence"/>
</dbReference>
<organism evidence="1 2">
    <name type="scientific">Strigomonas culicis</name>
    <dbReference type="NCBI Taxonomy" id="28005"/>
    <lineage>
        <taxon>Eukaryota</taxon>
        <taxon>Discoba</taxon>
        <taxon>Euglenozoa</taxon>
        <taxon>Kinetoplastea</taxon>
        <taxon>Metakinetoplastina</taxon>
        <taxon>Trypanosomatida</taxon>
        <taxon>Trypanosomatidae</taxon>
        <taxon>Strigomonadinae</taxon>
        <taxon>Strigomonas</taxon>
    </lineage>
</organism>
<dbReference type="PANTHER" id="PTHR12069:SF0">
    <property type="entry name" value="DNA-DIRECTED RNA POLYMERASE III SUBUNIT RPC5"/>
    <property type="match status" value="1"/>
</dbReference>
<reference evidence="1 2" key="1">
    <citation type="journal article" date="2013" name="PLoS ONE">
        <title>Predicting the Proteins of Angomonas deanei, Strigomonas culicis and Their Respective Endosymbionts Reveals New Aspects of the Trypanosomatidae Family.</title>
        <authorList>
            <person name="Motta M.C."/>
            <person name="Martins A.C."/>
            <person name="de Souza S.S."/>
            <person name="Catta-Preta C.M."/>
            <person name="Silva R."/>
            <person name="Klein C.C."/>
            <person name="de Almeida L.G."/>
            <person name="de Lima Cunha O."/>
            <person name="Ciapina L.P."/>
            <person name="Brocchi M."/>
            <person name="Colabardini A.C."/>
            <person name="de Araujo Lima B."/>
            <person name="Machado C.R."/>
            <person name="de Almeida Soares C.M."/>
            <person name="Probst C.M."/>
            <person name="de Menezes C.B."/>
            <person name="Thompson C.E."/>
            <person name="Bartholomeu D.C."/>
            <person name="Gradia D.F."/>
            <person name="Pavoni D.P."/>
            <person name="Grisard E.C."/>
            <person name="Fantinatti-Garboggini F."/>
            <person name="Marchini F.K."/>
            <person name="Rodrigues-Luiz G.F."/>
            <person name="Wagner G."/>
            <person name="Goldman G.H."/>
            <person name="Fietto J.L."/>
            <person name="Elias M.C."/>
            <person name="Goldman M.H."/>
            <person name="Sagot M.F."/>
            <person name="Pereira M."/>
            <person name="Stoco P.H."/>
            <person name="de Mendonca-Neto R.P."/>
            <person name="Teixeira S.M."/>
            <person name="Maciel T.E."/>
            <person name="de Oliveira Mendes T.A."/>
            <person name="Urmenyi T.P."/>
            <person name="de Souza W."/>
            <person name="Schenkman S."/>
            <person name="de Vasconcelos A.T."/>
        </authorList>
    </citation>
    <scope>NUCLEOTIDE SEQUENCE [LARGE SCALE GENOMIC DNA]</scope>
</reference>
<dbReference type="GO" id="GO:0005666">
    <property type="term" value="C:RNA polymerase III complex"/>
    <property type="evidence" value="ECO:0007669"/>
    <property type="project" value="TreeGrafter"/>
</dbReference>
<sequence length="637" mass="69833">MIFGCSQPFREDEVLATYNVYMTAPSAAKAHVFQFPTRTIARPLEMSAARLYMADGGGGSSPTATDAITPASRLTLRCELDTFGSPSFKDETQPQFFDEESCTTYRYTLQAHPFQPRSDYMLGRIADGGVHLTPVASLHSFMPTAHTALERDGPITARDGPCGVEPPFCSARANAVDNSPMSERVEREMMRQRSAVLNKAAGGAVAVPFYTTQTAESREARRKLVSPITGGVDARPASVRQVQDSLYPPEILSSGGITGGEEHQHCVIHAFASRKSVQDQVYDLLQRCHVLPLAHVLDRVVVEGDAAASVEVQVLDSLKQYGCFMHGVWVSQSSERLRGTAAALRDIALVHFYQSGDSTVSRRDLNALAPAPAQRRLLKEILQTLAVLDTAAAPAARRWRLRHVPADDAGRVAAVQAFARRYPVEDANQQHHWQRRCAQARAHLPHLRANLVPPAGQQQPLRHAAATGQAAATAASAAASTLSTAPTEDELRPIRQYITQLFKEHGVLNKSRAKELILRGREVHCPAATNEMLSLALKALVRDFTPNTWVLHATGEPKVDTYRPLLLDILRTMQTFRSAEVPPRLEEALRQQQSVGDGAAKREAVPPSIIQAVITEVAEFRTGDRLWYLRSGNAMTD</sequence>
<evidence type="ECO:0008006" key="3">
    <source>
        <dbReference type="Google" id="ProtNLM"/>
    </source>
</evidence>
<protein>
    <recommendedName>
        <fullName evidence="3">DNA-directed RNA polymerase III subunit RPC5</fullName>
    </recommendedName>
</protein>
<dbReference type="OrthoDB" id="340681at2759"/>
<gene>
    <name evidence="1" type="ORF">STCU_00161</name>
</gene>
<keyword evidence="2" id="KW-1185">Reference proteome</keyword>
<dbReference type="GO" id="GO:0042797">
    <property type="term" value="P:tRNA transcription by RNA polymerase III"/>
    <property type="evidence" value="ECO:0007669"/>
    <property type="project" value="TreeGrafter"/>
</dbReference>
<dbReference type="AlphaFoldDB" id="S9WDF3"/>
<dbReference type="Pfam" id="PF04801">
    <property type="entry name" value="RPC5"/>
    <property type="match status" value="1"/>
</dbReference>
<evidence type="ECO:0000313" key="1">
    <source>
        <dbReference type="EMBL" id="EPY37136.1"/>
    </source>
</evidence>
<accession>S9WDF3</accession>
<dbReference type="InterPro" id="IPR006886">
    <property type="entry name" value="RNA_pol_III_Rpc5"/>
</dbReference>